<dbReference type="CDD" id="cd00051">
    <property type="entry name" value="EFh"/>
    <property type="match status" value="1"/>
</dbReference>
<keyword evidence="1" id="KW-0106">Calcium</keyword>
<evidence type="ECO:0000313" key="4">
    <source>
        <dbReference type="Proteomes" id="UP001206925"/>
    </source>
</evidence>
<dbReference type="AlphaFoldDB" id="A0AAD5CSP0"/>
<dbReference type="Proteomes" id="UP001206925">
    <property type="component" value="Unassembled WGS sequence"/>
</dbReference>
<dbReference type="Gene3D" id="1.10.238.10">
    <property type="entry name" value="EF-hand"/>
    <property type="match status" value="1"/>
</dbReference>
<gene>
    <name evidence="3" type="ORF">M8C21_019119</name>
</gene>
<evidence type="ECO:0000259" key="2">
    <source>
        <dbReference type="PROSITE" id="PS50222"/>
    </source>
</evidence>
<proteinExistence type="predicted"/>
<dbReference type="InterPro" id="IPR018247">
    <property type="entry name" value="EF_Hand_1_Ca_BS"/>
</dbReference>
<name>A0AAD5CSP0_AMBAR</name>
<dbReference type="Pfam" id="PF13499">
    <property type="entry name" value="EF-hand_7"/>
    <property type="match status" value="1"/>
</dbReference>
<comment type="caution">
    <text evidence="3">The sequence shown here is derived from an EMBL/GenBank/DDBJ whole genome shotgun (WGS) entry which is preliminary data.</text>
</comment>
<dbReference type="EMBL" id="JAMZMK010006718">
    <property type="protein sequence ID" value="KAI7747603.1"/>
    <property type="molecule type" value="Genomic_DNA"/>
</dbReference>
<dbReference type="InterPro" id="IPR011992">
    <property type="entry name" value="EF-hand-dom_pair"/>
</dbReference>
<organism evidence="3 4">
    <name type="scientific">Ambrosia artemisiifolia</name>
    <name type="common">Common ragweed</name>
    <dbReference type="NCBI Taxonomy" id="4212"/>
    <lineage>
        <taxon>Eukaryota</taxon>
        <taxon>Viridiplantae</taxon>
        <taxon>Streptophyta</taxon>
        <taxon>Embryophyta</taxon>
        <taxon>Tracheophyta</taxon>
        <taxon>Spermatophyta</taxon>
        <taxon>Magnoliopsida</taxon>
        <taxon>eudicotyledons</taxon>
        <taxon>Gunneridae</taxon>
        <taxon>Pentapetalae</taxon>
        <taxon>asterids</taxon>
        <taxon>campanulids</taxon>
        <taxon>Asterales</taxon>
        <taxon>Asteraceae</taxon>
        <taxon>Asteroideae</taxon>
        <taxon>Heliantheae alliance</taxon>
        <taxon>Heliantheae</taxon>
        <taxon>Ambrosia</taxon>
    </lineage>
</organism>
<sequence length="280" mass="31744">MGYYQASTDNLQKLARDFFSAMDHDGDGKIDLNEFMEFMKEEGYSQMTNPFIFNQLDLDGNGTLDFVEVMTVYYIIKSGRPFCDFCKKFIASTYLTCVACLEDPNSQPFYLCLDCYIMQKCDHTHNNLSRFVDNYSLLEAMTKLKFGNELRSSDSRSRPLETDSVLVTDKPCSGDNNTWNPSLAMVQVPPRPRPVHDQQWWVQGATPEAPPTSVAPSVHNHTWIQNNYSYNHTPSHHIQQPTNFNAIITNRQNWKIALGALNVAVQIIGTSTAGSLCTIL</sequence>
<dbReference type="GO" id="GO:0005509">
    <property type="term" value="F:calcium ion binding"/>
    <property type="evidence" value="ECO:0007669"/>
    <property type="project" value="InterPro"/>
</dbReference>
<dbReference type="PROSITE" id="PS50222">
    <property type="entry name" value="EF_HAND_2"/>
    <property type="match status" value="2"/>
</dbReference>
<accession>A0AAD5CSP0</accession>
<dbReference type="SMART" id="SM00054">
    <property type="entry name" value="EFh"/>
    <property type="match status" value="2"/>
</dbReference>
<keyword evidence="4" id="KW-1185">Reference proteome</keyword>
<feature type="domain" description="EF-hand" evidence="2">
    <location>
        <begin position="52"/>
        <end position="79"/>
    </location>
</feature>
<evidence type="ECO:0000313" key="3">
    <source>
        <dbReference type="EMBL" id="KAI7747603.1"/>
    </source>
</evidence>
<dbReference type="PROSITE" id="PS00018">
    <property type="entry name" value="EF_HAND_1"/>
    <property type="match status" value="2"/>
</dbReference>
<feature type="domain" description="EF-hand" evidence="2">
    <location>
        <begin position="10"/>
        <end position="45"/>
    </location>
</feature>
<reference evidence="3" key="1">
    <citation type="submission" date="2022-06" db="EMBL/GenBank/DDBJ databases">
        <title>Uncovering the hologenomic basis of an extraordinary plant invasion.</title>
        <authorList>
            <person name="Bieker V.C."/>
            <person name="Martin M.D."/>
            <person name="Gilbert T."/>
            <person name="Hodgins K."/>
            <person name="Battlay P."/>
            <person name="Petersen B."/>
            <person name="Wilson J."/>
        </authorList>
    </citation>
    <scope>NUCLEOTIDE SEQUENCE</scope>
    <source>
        <strain evidence="3">AA19_3_7</strain>
        <tissue evidence="3">Leaf</tissue>
    </source>
</reference>
<evidence type="ECO:0000256" key="1">
    <source>
        <dbReference type="ARBA" id="ARBA00022837"/>
    </source>
</evidence>
<protein>
    <recommendedName>
        <fullName evidence="2">EF-hand domain-containing protein</fullName>
    </recommendedName>
</protein>
<dbReference type="SUPFAM" id="SSF47473">
    <property type="entry name" value="EF-hand"/>
    <property type="match status" value="1"/>
</dbReference>
<dbReference type="InterPro" id="IPR002048">
    <property type="entry name" value="EF_hand_dom"/>
</dbReference>